<dbReference type="PANTHER" id="PTHR30273:SF2">
    <property type="entry name" value="PROTEIN FECR"/>
    <property type="match status" value="1"/>
</dbReference>
<proteinExistence type="predicted"/>
<dbReference type="Gene3D" id="2.60.120.1440">
    <property type="match status" value="1"/>
</dbReference>
<sequence length="341" mass="37528">MNNSDANNSRNNTPNSDEIMTDELEALLKASGKREQPVPEVADVIQQSTHQAWQQAVRARQKRMRQWLTSSAAAAVFFAAMLAVVLPNISFDEPTAVAHITQSYGDFTLNKKQHDYSTIVYQGDKLSTAEDSIIGIKLPDNTLVTLDQNTRITLVNAALIKVHSGRVYVDSPDHNTSILVSTPLGDIVDIGTQYEVTVTPNALDVAMRDGKTKITTAAKTVYASVANGLGEVLHIVKNAPIERHKIATTDQHWQWTHKTMADFNLHNASVYDLLNWASRVTGKDIVYASPATQRQAEETHLSGGNLSPNTISEQLPNILKTTTLTLEERRGAFIISEESTL</sequence>
<accession>A0AAN1WEX8</accession>
<evidence type="ECO:0000313" key="4">
    <source>
        <dbReference type="Proteomes" id="UP001320119"/>
    </source>
</evidence>
<evidence type="ECO:0000256" key="1">
    <source>
        <dbReference type="SAM" id="Phobius"/>
    </source>
</evidence>
<feature type="transmembrane region" description="Helical" evidence="1">
    <location>
        <begin position="67"/>
        <end position="86"/>
    </location>
</feature>
<evidence type="ECO:0000313" key="3">
    <source>
        <dbReference type="EMBL" id="BCD96359.1"/>
    </source>
</evidence>
<dbReference type="Proteomes" id="UP001320119">
    <property type="component" value="Chromosome"/>
</dbReference>
<dbReference type="PANTHER" id="PTHR30273">
    <property type="entry name" value="PERIPLASMIC SIGNAL SENSOR AND SIGMA FACTOR ACTIVATOR FECR-RELATED"/>
    <property type="match status" value="1"/>
</dbReference>
<reference evidence="3 4" key="1">
    <citation type="journal article" date="2022" name="IScience">
        <title>An ultrasensitive nanofiber-based assay for enzymatic hydrolysis and deep-sea microbial degradation of cellulose.</title>
        <authorList>
            <person name="Tsudome M."/>
            <person name="Tachioka M."/>
            <person name="Miyazaki M."/>
            <person name="Uchimura K."/>
            <person name="Tsuda M."/>
            <person name="Takaki Y."/>
            <person name="Deguchi S."/>
        </authorList>
    </citation>
    <scope>NUCLEOTIDE SEQUENCE [LARGE SCALE GENOMIC DNA]</scope>
    <source>
        <strain evidence="3 4">GE09</strain>
    </source>
</reference>
<dbReference type="GO" id="GO:0016989">
    <property type="term" value="F:sigma factor antagonist activity"/>
    <property type="evidence" value="ECO:0007669"/>
    <property type="project" value="TreeGrafter"/>
</dbReference>
<protein>
    <submittedName>
        <fullName evidence="3">Transmembrane sensor</fullName>
    </submittedName>
</protein>
<dbReference type="Pfam" id="PF04773">
    <property type="entry name" value="FecR"/>
    <property type="match status" value="1"/>
</dbReference>
<evidence type="ECO:0000259" key="2">
    <source>
        <dbReference type="Pfam" id="PF04773"/>
    </source>
</evidence>
<keyword evidence="1" id="KW-1133">Transmembrane helix</keyword>
<keyword evidence="1" id="KW-0472">Membrane</keyword>
<dbReference type="KEGG" id="marq:MARGE09_P0559"/>
<name>A0AAN1WEX8_9GAMM</name>
<gene>
    <name evidence="3" type="ORF">MARGE09_P0559</name>
</gene>
<keyword evidence="1 3" id="KW-0812">Transmembrane</keyword>
<dbReference type="AlphaFoldDB" id="A0AAN1WEX8"/>
<feature type="domain" description="FecR protein" evidence="2">
    <location>
        <begin position="124"/>
        <end position="211"/>
    </location>
</feature>
<organism evidence="3 4">
    <name type="scientific">Marinagarivorans cellulosilyticus</name>
    <dbReference type="NCBI Taxonomy" id="2721545"/>
    <lineage>
        <taxon>Bacteria</taxon>
        <taxon>Pseudomonadati</taxon>
        <taxon>Pseudomonadota</taxon>
        <taxon>Gammaproteobacteria</taxon>
        <taxon>Cellvibrionales</taxon>
        <taxon>Cellvibrionaceae</taxon>
        <taxon>Marinagarivorans</taxon>
    </lineage>
</organism>
<dbReference type="InterPro" id="IPR012373">
    <property type="entry name" value="Ferrdict_sens_TM"/>
</dbReference>
<dbReference type="InterPro" id="IPR006860">
    <property type="entry name" value="FecR"/>
</dbReference>
<keyword evidence="4" id="KW-1185">Reference proteome</keyword>
<dbReference type="RefSeq" id="WP_236985862.1">
    <property type="nucleotide sequence ID" value="NZ_AP023086.1"/>
</dbReference>
<dbReference type="EMBL" id="AP023086">
    <property type="protein sequence ID" value="BCD96359.1"/>
    <property type="molecule type" value="Genomic_DNA"/>
</dbReference>